<dbReference type="PANTHER" id="PTHR32309:SF13">
    <property type="entry name" value="FERRIC ENTEROBACTIN TRANSPORT PROTEIN FEPE"/>
    <property type="match status" value="1"/>
</dbReference>
<evidence type="ECO:0000313" key="2">
    <source>
        <dbReference type="EMBL" id="MCJ2188355.1"/>
    </source>
</evidence>
<keyword evidence="1" id="KW-1133">Transmembrane helix</keyword>
<evidence type="ECO:0000256" key="1">
    <source>
        <dbReference type="SAM" id="Phobius"/>
    </source>
</evidence>
<dbReference type="PANTHER" id="PTHR32309">
    <property type="entry name" value="TYROSINE-PROTEIN KINASE"/>
    <property type="match status" value="1"/>
</dbReference>
<evidence type="ECO:0000313" key="3">
    <source>
        <dbReference type="Proteomes" id="UP001202281"/>
    </source>
</evidence>
<keyword evidence="1" id="KW-0472">Membrane</keyword>
<name>A0ABT0BTP5_9SPHN</name>
<proteinExistence type="predicted"/>
<dbReference type="InterPro" id="IPR050445">
    <property type="entry name" value="Bact_polysacc_biosynth/exp"/>
</dbReference>
<keyword evidence="3" id="KW-1185">Reference proteome</keyword>
<keyword evidence="1" id="KW-0812">Transmembrane</keyword>
<dbReference type="RefSeq" id="WP_243922962.1">
    <property type="nucleotide sequence ID" value="NZ_JALHLG010000032.1"/>
</dbReference>
<feature type="transmembrane region" description="Helical" evidence="1">
    <location>
        <begin position="354"/>
        <end position="375"/>
    </location>
</feature>
<gene>
    <name evidence="2" type="ORF">MTR66_16225</name>
</gene>
<reference evidence="2 3" key="1">
    <citation type="submission" date="2022-04" db="EMBL/GenBank/DDBJ databases">
        <title>Identification of a novel bacterium isolated from mangrove sediments.</title>
        <authorList>
            <person name="Pan X."/>
        </authorList>
    </citation>
    <scope>NUCLEOTIDE SEQUENCE [LARGE SCALE GENOMIC DNA]</scope>
    <source>
        <strain evidence="2 3">B2638</strain>
    </source>
</reference>
<sequence length="380" mass="42107">MKRIAMQSMYKVFLKKFSGVGVLFHFCVSLPTILAIVYFGFFASDVYISESRFVVRSPNKSEASNFGVLLKSVGYSSSGEEIYAANDYLQSRDALRDIDRNGVVEKAYSSPRISLFNRFNPLGFDGSFEALYQYFSNKVSVRNETSTSITTLQVRAYTARDAKVFNEALLSRAEELVNHLNTRAQTDLVASASKEVKRARNLVAQTSRALARYRDNAKLVDPEKQAGLQLQMVSKLQDELIAARIQRDQIRALASDSSELGALDARIAGLKKSIAVETAKAAGGDGNGSSLSHAAVEYQRLQLDQKFADKQLAATLSALEEARLDARRQQAYVERIVQPGLPDDALEPHRLRGIFATLIMGLMAWGILSMLLASVRDHME</sequence>
<evidence type="ECO:0008006" key="4">
    <source>
        <dbReference type="Google" id="ProtNLM"/>
    </source>
</evidence>
<dbReference type="EMBL" id="JALHLG010000032">
    <property type="protein sequence ID" value="MCJ2188355.1"/>
    <property type="molecule type" value="Genomic_DNA"/>
</dbReference>
<accession>A0ABT0BTP5</accession>
<dbReference type="Proteomes" id="UP001202281">
    <property type="component" value="Unassembled WGS sequence"/>
</dbReference>
<protein>
    <recommendedName>
        <fullName evidence="4">Capsular polysaccharide transport system permease protein</fullName>
    </recommendedName>
</protein>
<comment type="caution">
    <text evidence="2">The sequence shown here is derived from an EMBL/GenBank/DDBJ whole genome shotgun (WGS) entry which is preliminary data.</text>
</comment>
<organism evidence="2 3">
    <name type="scientific">Novosphingobium beihaiensis</name>
    <dbReference type="NCBI Taxonomy" id="2930389"/>
    <lineage>
        <taxon>Bacteria</taxon>
        <taxon>Pseudomonadati</taxon>
        <taxon>Pseudomonadota</taxon>
        <taxon>Alphaproteobacteria</taxon>
        <taxon>Sphingomonadales</taxon>
        <taxon>Sphingomonadaceae</taxon>
        <taxon>Novosphingobium</taxon>
    </lineage>
</organism>